<dbReference type="GO" id="GO:0005524">
    <property type="term" value="F:ATP binding"/>
    <property type="evidence" value="ECO:0007669"/>
    <property type="project" value="UniProtKB-KW"/>
</dbReference>
<evidence type="ECO:0000256" key="4">
    <source>
        <dbReference type="ARBA" id="ARBA00012154"/>
    </source>
</evidence>
<protein>
    <recommendedName>
        <fullName evidence="4">shikimate kinase</fullName>
        <ecNumber evidence="4">2.7.1.71</ecNumber>
    </recommendedName>
</protein>
<dbReference type="AlphaFoldDB" id="A0A1D2A7R4"/>
<evidence type="ECO:0000256" key="5">
    <source>
        <dbReference type="ARBA" id="ARBA00022605"/>
    </source>
</evidence>
<evidence type="ECO:0000256" key="2">
    <source>
        <dbReference type="ARBA" id="ARBA00004842"/>
    </source>
</evidence>
<sequence>VILDYRAPDSSASTRNRLEGMRAFTGTGPTSRRLEHRFKGDNVYRKNRSARLALHTDGMHGHHALARDMLSMRTRSWSSHPRSTGLQIVQSHAQQDFADSPTYQDLNNLGAQVAGLLKGSSVYLVGMMGSGKSAAGQKLSTALSYCFFDTDDMIVALSGKSIADIFREEGEEAFRTTETAVIQELAPYRNCVVSTGGGAVLRAQNWADMQTGVVVWLRGTPELLAQRVVGDGTQSRPLLAGEQGADEQGDALQAAVAKLDGLMKARQALYEQADIVIPLDSPCSSSGASLEEVVWRMLCALRDRLRNDATSKPTPPLQQDRSGMSSRELQAEE</sequence>
<dbReference type="InterPro" id="IPR023000">
    <property type="entry name" value="Shikimate_kinase_CS"/>
</dbReference>
<dbReference type="GO" id="GO:0004765">
    <property type="term" value="F:shikimate kinase activity"/>
    <property type="evidence" value="ECO:0007669"/>
    <property type="project" value="UniProtKB-EC"/>
</dbReference>
<evidence type="ECO:0000256" key="10">
    <source>
        <dbReference type="ARBA" id="ARBA00023141"/>
    </source>
</evidence>
<dbReference type="GO" id="GO:0009423">
    <property type="term" value="P:chorismate biosynthetic process"/>
    <property type="evidence" value="ECO:0007669"/>
    <property type="project" value="UniProtKB-UniPathway"/>
</dbReference>
<comment type="pathway">
    <text evidence="2">Metabolic intermediate biosynthesis; chorismate biosynthesis; chorismate from D-erythrose 4-phosphate and phosphoenolpyruvate: step 5/7.</text>
</comment>
<dbReference type="GO" id="GO:0008652">
    <property type="term" value="P:amino acid biosynthetic process"/>
    <property type="evidence" value="ECO:0007669"/>
    <property type="project" value="UniProtKB-KW"/>
</dbReference>
<comment type="function">
    <text evidence="1">Catalyzes the specific phosphorylation of the 3-hydroxyl group of shikimic acid using ATP as a cosubstrate.</text>
</comment>
<dbReference type="InterPro" id="IPR031322">
    <property type="entry name" value="Shikimate/glucono_kinase"/>
</dbReference>
<dbReference type="UniPathway" id="UPA00053">
    <property type="reaction ID" value="UER00088"/>
</dbReference>
<gene>
    <name evidence="13" type="ORF">g.92366</name>
</gene>
<organism evidence="13">
    <name type="scientific">Auxenochlorella protothecoides</name>
    <name type="common">Green microalga</name>
    <name type="synonym">Chlorella protothecoides</name>
    <dbReference type="NCBI Taxonomy" id="3075"/>
    <lineage>
        <taxon>Eukaryota</taxon>
        <taxon>Viridiplantae</taxon>
        <taxon>Chlorophyta</taxon>
        <taxon>core chlorophytes</taxon>
        <taxon>Trebouxiophyceae</taxon>
        <taxon>Chlorellales</taxon>
        <taxon>Chlorellaceae</taxon>
        <taxon>Auxenochlorella</taxon>
    </lineage>
</organism>
<accession>A0A1D2A7R4</accession>
<evidence type="ECO:0000256" key="9">
    <source>
        <dbReference type="ARBA" id="ARBA00022840"/>
    </source>
</evidence>
<dbReference type="Pfam" id="PF01202">
    <property type="entry name" value="SKI"/>
    <property type="match status" value="1"/>
</dbReference>
<dbReference type="GO" id="GO:0009073">
    <property type="term" value="P:aromatic amino acid family biosynthetic process"/>
    <property type="evidence" value="ECO:0007669"/>
    <property type="project" value="UniProtKB-KW"/>
</dbReference>
<dbReference type="PANTHER" id="PTHR21087:SF16">
    <property type="entry name" value="SHIKIMATE KINASE 1, CHLOROPLASTIC"/>
    <property type="match status" value="1"/>
</dbReference>
<proteinExistence type="inferred from homology"/>
<dbReference type="PANTHER" id="PTHR21087">
    <property type="entry name" value="SHIKIMATE KINASE"/>
    <property type="match status" value="1"/>
</dbReference>
<evidence type="ECO:0000256" key="12">
    <source>
        <dbReference type="SAM" id="MobiDB-lite"/>
    </source>
</evidence>
<dbReference type="PRINTS" id="PR01100">
    <property type="entry name" value="SHIKIMTKNASE"/>
</dbReference>
<keyword evidence="5" id="KW-0028">Amino-acid biosynthesis</keyword>
<keyword evidence="9" id="KW-0067">ATP-binding</keyword>
<dbReference type="Gene3D" id="3.40.50.300">
    <property type="entry name" value="P-loop containing nucleotide triphosphate hydrolases"/>
    <property type="match status" value="1"/>
</dbReference>
<dbReference type="InterPro" id="IPR000623">
    <property type="entry name" value="Shikimate_kinase/TSH1"/>
</dbReference>
<dbReference type="SUPFAM" id="SSF52540">
    <property type="entry name" value="P-loop containing nucleoside triphosphate hydrolases"/>
    <property type="match status" value="1"/>
</dbReference>
<comment type="similarity">
    <text evidence="3">Belongs to the shikimate kinase family.</text>
</comment>
<keyword evidence="8" id="KW-0418">Kinase</keyword>
<reference evidence="13" key="1">
    <citation type="submission" date="2015-08" db="EMBL/GenBank/DDBJ databases">
        <authorList>
            <person name="Babu N.S."/>
            <person name="Beckwith C.J."/>
            <person name="Beseler K.G."/>
            <person name="Brison A."/>
            <person name="Carone J.V."/>
            <person name="Caskin T.P."/>
            <person name="Diamond M."/>
            <person name="Durham M.E."/>
            <person name="Foxe J.M."/>
            <person name="Go M."/>
            <person name="Henderson B.A."/>
            <person name="Jones I.B."/>
            <person name="McGettigan J.A."/>
            <person name="Micheletti S.J."/>
            <person name="Nasrallah M.E."/>
            <person name="Ortiz D."/>
            <person name="Piller C.R."/>
            <person name="Privatt S.R."/>
            <person name="Schneider S.L."/>
            <person name="Sharp S."/>
            <person name="Smith T.C."/>
            <person name="Stanton J.D."/>
            <person name="Ullery H.E."/>
            <person name="Wilson R.J."/>
            <person name="Serrano M.G."/>
            <person name="Buck G."/>
            <person name="Lee V."/>
            <person name="Wang Y."/>
            <person name="Carvalho R."/>
            <person name="Voegtly L."/>
            <person name="Shi R."/>
            <person name="Duckworth R."/>
            <person name="Johnson A."/>
            <person name="Loviza R."/>
            <person name="Walstead R."/>
            <person name="Shah Z."/>
            <person name="Kiflezghi M."/>
            <person name="Wade K."/>
            <person name="Ball S.L."/>
            <person name="Bradley K.W."/>
            <person name="Asai D.J."/>
            <person name="Bowman C.A."/>
            <person name="Russell D.A."/>
            <person name="Pope W.H."/>
            <person name="Jacobs-Sera D."/>
            <person name="Hendrix R.W."/>
            <person name="Hatfull G.F."/>
        </authorList>
    </citation>
    <scope>NUCLEOTIDE SEQUENCE</scope>
</reference>
<dbReference type="InterPro" id="IPR027417">
    <property type="entry name" value="P-loop_NTPase"/>
</dbReference>
<evidence type="ECO:0000256" key="11">
    <source>
        <dbReference type="ARBA" id="ARBA00048567"/>
    </source>
</evidence>
<feature type="compositionally biased region" description="Polar residues" evidence="12">
    <location>
        <begin position="310"/>
        <end position="333"/>
    </location>
</feature>
<keyword evidence="10" id="KW-0057">Aromatic amino acid biosynthesis</keyword>
<evidence type="ECO:0000256" key="3">
    <source>
        <dbReference type="ARBA" id="ARBA00006997"/>
    </source>
</evidence>
<dbReference type="CDD" id="cd00464">
    <property type="entry name" value="SK"/>
    <property type="match status" value="1"/>
</dbReference>
<evidence type="ECO:0000256" key="7">
    <source>
        <dbReference type="ARBA" id="ARBA00022741"/>
    </source>
</evidence>
<dbReference type="GO" id="GO:0005829">
    <property type="term" value="C:cytosol"/>
    <property type="evidence" value="ECO:0007669"/>
    <property type="project" value="TreeGrafter"/>
</dbReference>
<dbReference type="EC" id="2.7.1.71" evidence="4"/>
<dbReference type="PROSITE" id="PS01128">
    <property type="entry name" value="SHIKIMATE_KINASE"/>
    <property type="match status" value="1"/>
</dbReference>
<feature type="region of interest" description="Disordered" evidence="12">
    <location>
        <begin position="306"/>
        <end position="333"/>
    </location>
</feature>
<comment type="catalytic activity">
    <reaction evidence="11">
        <text>shikimate + ATP = 3-phosphoshikimate + ADP + H(+)</text>
        <dbReference type="Rhea" id="RHEA:13121"/>
        <dbReference type="ChEBI" id="CHEBI:15378"/>
        <dbReference type="ChEBI" id="CHEBI:30616"/>
        <dbReference type="ChEBI" id="CHEBI:36208"/>
        <dbReference type="ChEBI" id="CHEBI:145989"/>
        <dbReference type="ChEBI" id="CHEBI:456216"/>
        <dbReference type="EC" id="2.7.1.71"/>
    </reaction>
</comment>
<evidence type="ECO:0000256" key="8">
    <source>
        <dbReference type="ARBA" id="ARBA00022777"/>
    </source>
</evidence>
<evidence type="ECO:0000313" key="13">
    <source>
        <dbReference type="EMBL" id="JAT75266.1"/>
    </source>
</evidence>
<keyword evidence="6" id="KW-0808">Transferase</keyword>
<evidence type="ECO:0000256" key="6">
    <source>
        <dbReference type="ARBA" id="ARBA00022679"/>
    </source>
</evidence>
<feature type="non-terminal residue" evidence="13">
    <location>
        <position position="1"/>
    </location>
</feature>
<name>A0A1D2A7R4_AUXPR</name>
<dbReference type="HAMAP" id="MF_00109">
    <property type="entry name" value="Shikimate_kinase"/>
    <property type="match status" value="1"/>
</dbReference>
<dbReference type="EMBL" id="GDKF01003356">
    <property type="protein sequence ID" value="JAT75266.1"/>
    <property type="molecule type" value="Transcribed_RNA"/>
</dbReference>
<keyword evidence="7" id="KW-0547">Nucleotide-binding</keyword>
<evidence type="ECO:0000256" key="1">
    <source>
        <dbReference type="ARBA" id="ARBA00002641"/>
    </source>
</evidence>